<feature type="compositionally biased region" description="Basic and acidic residues" evidence="2">
    <location>
        <begin position="236"/>
        <end position="262"/>
    </location>
</feature>
<reference evidence="3" key="2">
    <citation type="submission" date="2011-02" db="EMBL/GenBank/DDBJ databases">
        <authorList>
            <person name="MacLean D."/>
        </authorList>
    </citation>
    <scope>NUCLEOTIDE SEQUENCE</scope>
</reference>
<dbReference type="HOGENOM" id="CLU_305115_0_0_1"/>
<feature type="compositionally biased region" description="Low complexity" evidence="2">
    <location>
        <begin position="292"/>
        <end position="306"/>
    </location>
</feature>
<dbReference type="EMBL" id="FR824308">
    <property type="protein sequence ID" value="CCA24871.1"/>
    <property type="molecule type" value="Genomic_DNA"/>
</dbReference>
<evidence type="ECO:0000313" key="3">
    <source>
        <dbReference type="EMBL" id="CCA24871.1"/>
    </source>
</evidence>
<protein>
    <submittedName>
        <fullName evidence="3">Uncharacterized protein AlNc14C263G9849</fullName>
    </submittedName>
    <submittedName>
        <fullName evidence="4">Uncharacterized protein AlNc14C266G9900</fullName>
    </submittedName>
</protein>
<feature type="region of interest" description="Disordered" evidence="2">
    <location>
        <begin position="436"/>
        <end position="467"/>
    </location>
</feature>
<feature type="compositionally biased region" description="Polar residues" evidence="2">
    <location>
        <begin position="194"/>
        <end position="213"/>
    </location>
</feature>
<sequence length="973" mass="110654">MQRSMGIFEDDFSDLDVNNFLDDKSILSSNNKLSYKVQKKGDTRINRINTNDDSSPGYNIGKLGLSEGAGCDDSIRKEHLSTNKSRRKQNETLVDQMTKILDLDQHRDLSQSVQTFVGTRKKEKNITEAVVVQEKLVLKEDDSISASKETDRFTSVASFFDQDDIQIENKSALGIEPMPRTSRQARRGFTSVTAKNSAGEMASSSKQLHNGNSDSKRFEDPFNKSSRFIVDTALDEKKHQEVHARSSRDVREKELTKAELSSRSHGAPSALECLLFDLPPSPGLKDKERIKSMSGDNQSSSDVSSTRTFTTDALIDSLIPTAKSNASAGTDVGVKAQNDDQFSVCLSEREERMSKPGASGTRKCNGEQMEVVREVQITSTSTLSRDVLDTPESPVVHKSLRSAIEKSTTEIIDVLPTKIDVASEIGIRSTAEKAVKPTMTSEAHTTSCSQDRLLDSRKNNLSASGQDGLRTEGMEEVEALKLSVLNVEAEKEAYKTKVGKLMLKKHSIKIENTSLKQQLKTMEEHCQKTTSASHLLRQQNQSLEQELSATKCLLNQEKQMHHSTQTQLKHAEQQLEAKTASSFQGLEKVGREVQQALTTFRANFERIEGDTQTRHRVEDETRLRMITAMDASSQNYSRQIQTECTRLSTLSNKLEALIGHFSLEHMENKERLRQEQSRMDLLTAHFKAQSTVLNEKSDASVQKLSEFLAVSLHNHRSAEARLYAQQTTLIEQERKIQDDRASFNTFREDFFKQHEREKQLLQVEKSSLEKSILQHHLERRTFEELIASHEAEFEHLQMCRQRISGEKNRLEETSVKIATMATTLEQHSSDIIAREEELLSQKQQAEKMHGECELRSKCLDQKEHQLTQREGRLQLQQNKLQKHQKNLLVQRHQTRELGRKETSRPTYDHNKEKISKEKISHIPALDLQRLFPDKLSQESRDLMEKNAFVDAVPSSLRKAMEDNWKCSRWKQRA</sequence>
<feature type="region of interest" description="Disordered" evidence="2">
    <location>
        <begin position="236"/>
        <end position="264"/>
    </location>
</feature>
<feature type="coiled-coil region" evidence="1">
    <location>
        <begin position="540"/>
        <end position="574"/>
    </location>
</feature>
<gene>
    <name evidence="3" type="primary">AlNc14C263G9849</name>
    <name evidence="4" type="synonym">AlNc14C266G9900</name>
    <name evidence="3" type="ORF">ALNC14_110150</name>
    <name evidence="4" type="ORF">ALNC14_110990</name>
</gene>
<dbReference type="AlphaFoldDB" id="F0WU26"/>
<feature type="region of interest" description="Disordered" evidence="2">
    <location>
        <begin position="284"/>
        <end position="306"/>
    </location>
</feature>
<name>F0WU26_9STRA</name>
<evidence type="ECO:0000256" key="2">
    <source>
        <dbReference type="SAM" id="MobiDB-lite"/>
    </source>
</evidence>
<keyword evidence="1" id="KW-0175">Coiled coil</keyword>
<feature type="compositionally biased region" description="Polar residues" evidence="2">
    <location>
        <begin position="438"/>
        <end position="450"/>
    </location>
</feature>
<evidence type="ECO:0000313" key="4">
    <source>
        <dbReference type="EMBL" id="CCA24955.1"/>
    </source>
</evidence>
<organism evidence="3">
    <name type="scientific">Albugo laibachii Nc14</name>
    <dbReference type="NCBI Taxonomy" id="890382"/>
    <lineage>
        <taxon>Eukaryota</taxon>
        <taxon>Sar</taxon>
        <taxon>Stramenopiles</taxon>
        <taxon>Oomycota</taxon>
        <taxon>Peronosporomycetes</taxon>
        <taxon>Albuginales</taxon>
        <taxon>Albuginaceae</taxon>
        <taxon>Albugo</taxon>
    </lineage>
</organism>
<feature type="region of interest" description="Disordered" evidence="2">
    <location>
        <begin position="194"/>
        <end position="221"/>
    </location>
</feature>
<proteinExistence type="predicted"/>
<evidence type="ECO:0000256" key="1">
    <source>
        <dbReference type="SAM" id="Coils"/>
    </source>
</evidence>
<dbReference type="EMBL" id="FR824311">
    <property type="protein sequence ID" value="CCA24955.1"/>
    <property type="molecule type" value="Genomic_DNA"/>
</dbReference>
<reference evidence="3" key="1">
    <citation type="journal article" date="2011" name="PLoS Biol.">
        <title>Gene gain and loss during evolution of obligate parasitism in the white rust pathogen of Arabidopsis thaliana.</title>
        <authorList>
            <person name="Kemen E."/>
            <person name="Gardiner A."/>
            <person name="Schultz-Larsen T."/>
            <person name="Kemen A.C."/>
            <person name="Balmuth A.L."/>
            <person name="Robert-Seilaniantz A."/>
            <person name="Bailey K."/>
            <person name="Holub E."/>
            <person name="Studholme D.J."/>
            <person name="Maclean D."/>
            <person name="Jones J.D."/>
        </authorList>
    </citation>
    <scope>NUCLEOTIDE SEQUENCE</scope>
</reference>
<accession>F0WU26</accession>